<evidence type="ECO:0000256" key="3">
    <source>
        <dbReference type="ARBA" id="ARBA00022475"/>
    </source>
</evidence>
<keyword evidence="10" id="KW-1185">Reference proteome</keyword>
<dbReference type="Proteomes" id="UP000571183">
    <property type="component" value="Unassembled WGS sequence"/>
</dbReference>
<evidence type="ECO:0000259" key="8">
    <source>
        <dbReference type="Pfam" id="PF02687"/>
    </source>
</evidence>
<name>A0A840DH34_9MICO</name>
<protein>
    <submittedName>
        <fullName evidence="9">Putative ABC transport system permease protein</fullName>
    </submittedName>
</protein>
<dbReference type="PANTHER" id="PTHR43738:SF1">
    <property type="entry name" value="HEMIN TRANSPORT SYSTEM PERMEASE PROTEIN HRTB-RELATED"/>
    <property type="match status" value="1"/>
</dbReference>
<evidence type="ECO:0000256" key="6">
    <source>
        <dbReference type="ARBA" id="ARBA00023136"/>
    </source>
</evidence>
<dbReference type="RefSeq" id="WP_183304265.1">
    <property type="nucleotide sequence ID" value="NZ_JACIFD010000003.1"/>
</dbReference>
<gene>
    <name evidence="9" type="ORF">F5897_000363</name>
</gene>
<evidence type="ECO:0000256" key="2">
    <source>
        <dbReference type="ARBA" id="ARBA00022448"/>
    </source>
</evidence>
<sequence length="362" mass="37258">MYLALREFKFAKGRFSLIVVVVALMTLLVGFLTGIAGGLAGQNISALLRTGADQVVFAAATEERKMSYAESVISADAAKQWEEIDGVRATPLSIVNGAIEAGNAKKAIALFAGVDPDGAAVSKGSDIVLGTETAAALGVVVGDSVTLAGAELRVAEVTTDEFYSHLPVAWASLETAQEFSQSTRQEIPYATVMLLHQESDAANSAVAVADVAAATETQAEPILLSLLTLDAFKAQLGSLGMMIGMLIAIAALVIGVFFLVWSMQRQRDIAVLKALGAKTSWLVRDSIGQALLVLVLGVLVGAAANFALGAAVSSSNIPFVSGVLPVLIPGILMIIAGLLGALVSLRQIVKADPNAALQASGG</sequence>
<dbReference type="GO" id="GO:0005886">
    <property type="term" value="C:plasma membrane"/>
    <property type="evidence" value="ECO:0007669"/>
    <property type="project" value="UniProtKB-SubCell"/>
</dbReference>
<dbReference type="EMBL" id="JACIFD010000003">
    <property type="protein sequence ID" value="MBB4071075.1"/>
    <property type="molecule type" value="Genomic_DNA"/>
</dbReference>
<dbReference type="AlphaFoldDB" id="A0A840DH34"/>
<evidence type="ECO:0000256" key="7">
    <source>
        <dbReference type="SAM" id="Phobius"/>
    </source>
</evidence>
<proteinExistence type="predicted"/>
<feature type="transmembrane region" description="Helical" evidence="7">
    <location>
        <begin position="290"/>
        <end position="311"/>
    </location>
</feature>
<reference evidence="9" key="1">
    <citation type="submission" date="2020-08" db="EMBL/GenBank/DDBJ databases">
        <title>Sequencing the genomes of 1000 actinobacteria strains.</title>
        <authorList>
            <person name="Klenk H.-P."/>
        </authorList>
    </citation>
    <scope>NUCLEOTIDE SEQUENCE [LARGE SCALE GENOMIC DNA]</scope>
    <source>
        <strain evidence="9">DSM 27064</strain>
    </source>
</reference>
<keyword evidence="3" id="KW-1003">Cell membrane</keyword>
<feature type="domain" description="ABC3 transporter permease C-terminal" evidence="8">
    <location>
        <begin position="241"/>
        <end position="353"/>
    </location>
</feature>
<dbReference type="InterPro" id="IPR051125">
    <property type="entry name" value="ABC-4/HrtB_transporter"/>
</dbReference>
<evidence type="ECO:0000313" key="9">
    <source>
        <dbReference type="EMBL" id="MBB4071075.1"/>
    </source>
</evidence>
<dbReference type="Pfam" id="PF02687">
    <property type="entry name" value="FtsX"/>
    <property type="match status" value="1"/>
</dbReference>
<accession>A0A840DH34</accession>
<keyword evidence="4 7" id="KW-0812">Transmembrane</keyword>
<keyword evidence="6 7" id="KW-0472">Membrane</keyword>
<organism evidence="9 10">
    <name type="scientific">Canibacter oris</name>
    <dbReference type="NCBI Taxonomy" id="1365628"/>
    <lineage>
        <taxon>Bacteria</taxon>
        <taxon>Bacillati</taxon>
        <taxon>Actinomycetota</taxon>
        <taxon>Actinomycetes</taxon>
        <taxon>Micrococcales</taxon>
        <taxon>Microbacteriaceae</taxon>
        <taxon>Canibacter</taxon>
    </lineage>
</organism>
<feature type="transmembrane region" description="Helical" evidence="7">
    <location>
        <begin position="323"/>
        <end position="345"/>
    </location>
</feature>
<evidence type="ECO:0000313" key="10">
    <source>
        <dbReference type="Proteomes" id="UP000571183"/>
    </source>
</evidence>
<keyword evidence="2" id="KW-0813">Transport</keyword>
<evidence type="ECO:0000256" key="1">
    <source>
        <dbReference type="ARBA" id="ARBA00004651"/>
    </source>
</evidence>
<dbReference type="InterPro" id="IPR003838">
    <property type="entry name" value="ABC3_permease_C"/>
</dbReference>
<comment type="caution">
    <text evidence="9">The sequence shown here is derived from an EMBL/GenBank/DDBJ whole genome shotgun (WGS) entry which is preliminary data.</text>
</comment>
<dbReference type="PANTHER" id="PTHR43738">
    <property type="entry name" value="ABC TRANSPORTER, MEMBRANE PROTEIN"/>
    <property type="match status" value="1"/>
</dbReference>
<feature type="transmembrane region" description="Helical" evidence="7">
    <location>
        <begin position="239"/>
        <end position="261"/>
    </location>
</feature>
<evidence type="ECO:0000256" key="4">
    <source>
        <dbReference type="ARBA" id="ARBA00022692"/>
    </source>
</evidence>
<comment type="subcellular location">
    <subcellularLocation>
        <location evidence="1">Cell membrane</location>
        <topology evidence="1">Multi-pass membrane protein</topology>
    </subcellularLocation>
</comment>
<evidence type="ECO:0000256" key="5">
    <source>
        <dbReference type="ARBA" id="ARBA00022989"/>
    </source>
</evidence>
<keyword evidence="5 7" id="KW-1133">Transmembrane helix</keyword>